<dbReference type="PROSITE" id="PS50883">
    <property type="entry name" value="EAL"/>
    <property type="match status" value="1"/>
</dbReference>
<dbReference type="AlphaFoldDB" id="A0A0J1H0Z9"/>
<evidence type="ECO:0008006" key="6">
    <source>
        <dbReference type="Google" id="ProtNLM"/>
    </source>
</evidence>
<dbReference type="CDD" id="cd06225">
    <property type="entry name" value="HAMP"/>
    <property type="match status" value="1"/>
</dbReference>
<dbReference type="PATRIC" id="fig|1195763.3.peg.2360"/>
<reference evidence="4 5" key="1">
    <citation type="submission" date="2015-05" db="EMBL/GenBank/DDBJ databases">
        <title>Photobacterium galathea sp. nov.</title>
        <authorList>
            <person name="Machado H."/>
            <person name="Gram L."/>
        </authorList>
    </citation>
    <scope>NUCLEOTIDE SEQUENCE [LARGE SCALE GENOMIC DNA]</scope>
    <source>
        <strain evidence="4 5">CGMCC 1.12159</strain>
    </source>
</reference>
<dbReference type="InterPro" id="IPR003660">
    <property type="entry name" value="HAMP_dom"/>
</dbReference>
<dbReference type="Gene3D" id="3.30.110.200">
    <property type="match status" value="1"/>
</dbReference>
<evidence type="ECO:0000313" key="4">
    <source>
        <dbReference type="EMBL" id="KLV05530.1"/>
    </source>
</evidence>
<keyword evidence="1" id="KW-0472">Membrane</keyword>
<dbReference type="SUPFAM" id="SSF55073">
    <property type="entry name" value="Nucleotide cyclase"/>
    <property type="match status" value="1"/>
</dbReference>
<dbReference type="InterPro" id="IPR029787">
    <property type="entry name" value="Nucleotide_cyclase"/>
</dbReference>
<name>A0A0J1H0Z9_9GAMM</name>
<feature type="domain" description="EAL" evidence="2">
    <location>
        <begin position="440"/>
        <end position="684"/>
    </location>
</feature>
<dbReference type="Pfam" id="PF00672">
    <property type="entry name" value="HAMP"/>
    <property type="match status" value="1"/>
</dbReference>
<feature type="domain" description="HAMP" evidence="3">
    <location>
        <begin position="173"/>
        <end position="225"/>
    </location>
</feature>
<dbReference type="EMBL" id="LDOT01000013">
    <property type="protein sequence ID" value="KLV05530.1"/>
    <property type="molecule type" value="Genomic_DNA"/>
</dbReference>
<evidence type="ECO:0000256" key="1">
    <source>
        <dbReference type="SAM" id="Phobius"/>
    </source>
</evidence>
<dbReference type="PANTHER" id="PTHR33121:SF79">
    <property type="entry name" value="CYCLIC DI-GMP PHOSPHODIESTERASE PDED-RELATED"/>
    <property type="match status" value="1"/>
</dbReference>
<dbReference type="SMART" id="SM00267">
    <property type="entry name" value="GGDEF"/>
    <property type="match status" value="1"/>
</dbReference>
<dbReference type="InterPro" id="IPR035919">
    <property type="entry name" value="EAL_sf"/>
</dbReference>
<keyword evidence="1" id="KW-0812">Transmembrane</keyword>
<dbReference type="GO" id="GO:0016020">
    <property type="term" value="C:membrane"/>
    <property type="evidence" value="ECO:0007669"/>
    <property type="project" value="InterPro"/>
</dbReference>
<dbReference type="SUPFAM" id="SSF141868">
    <property type="entry name" value="EAL domain-like"/>
    <property type="match status" value="1"/>
</dbReference>
<evidence type="ECO:0000259" key="2">
    <source>
        <dbReference type="PROSITE" id="PS50883"/>
    </source>
</evidence>
<dbReference type="RefSeq" id="WP_047878959.1">
    <property type="nucleotide sequence ID" value="NZ_LDOT01000013.1"/>
</dbReference>
<keyword evidence="1" id="KW-1133">Transmembrane helix</keyword>
<dbReference type="Gene3D" id="3.30.70.270">
    <property type="match status" value="1"/>
</dbReference>
<dbReference type="Proteomes" id="UP000036097">
    <property type="component" value="Unassembled WGS sequence"/>
</dbReference>
<dbReference type="InterPro" id="IPR050706">
    <property type="entry name" value="Cyclic-di-GMP_PDE-like"/>
</dbReference>
<gene>
    <name evidence="4" type="ORF">ABT56_11215</name>
</gene>
<dbReference type="Pfam" id="PF00563">
    <property type="entry name" value="EAL"/>
    <property type="match status" value="1"/>
</dbReference>
<dbReference type="SUPFAM" id="SSF158472">
    <property type="entry name" value="HAMP domain-like"/>
    <property type="match status" value="1"/>
</dbReference>
<dbReference type="Pfam" id="PF16448">
    <property type="entry name" value="LapD_MoxY_N"/>
    <property type="match status" value="1"/>
</dbReference>
<dbReference type="PROSITE" id="PS50885">
    <property type="entry name" value="HAMP"/>
    <property type="match status" value="1"/>
</dbReference>
<dbReference type="PANTHER" id="PTHR33121">
    <property type="entry name" value="CYCLIC DI-GMP PHOSPHODIESTERASE PDEF"/>
    <property type="match status" value="1"/>
</dbReference>
<dbReference type="InterPro" id="IPR032244">
    <property type="entry name" value="LapD_MoxY_N"/>
</dbReference>
<dbReference type="Gene3D" id="6.20.270.20">
    <property type="entry name" value="LapD/MoxY periplasmic domain"/>
    <property type="match status" value="1"/>
</dbReference>
<evidence type="ECO:0000259" key="3">
    <source>
        <dbReference type="PROSITE" id="PS50885"/>
    </source>
</evidence>
<keyword evidence="5" id="KW-1185">Reference proteome</keyword>
<dbReference type="GO" id="GO:0071111">
    <property type="term" value="F:cyclic-guanylate-specific phosphodiesterase activity"/>
    <property type="evidence" value="ECO:0007669"/>
    <property type="project" value="InterPro"/>
</dbReference>
<comment type="caution">
    <text evidence="4">The sequence shown here is derived from an EMBL/GenBank/DDBJ whole genome shotgun (WGS) entry which is preliminary data.</text>
</comment>
<proteinExistence type="predicted"/>
<dbReference type="SMART" id="SM00052">
    <property type="entry name" value="EAL"/>
    <property type="match status" value="1"/>
</dbReference>
<dbReference type="Gene3D" id="1.10.287.130">
    <property type="match status" value="1"/>
</dbReference>
<dbReference type="STRING" id="1195763.ABT56_11215"/>
<evidence type="ECO:0000313" key="5">
    <source>
        <dbReference type="Proteomes" id="UP000036097"/>
    </source>
</evidence>
<dbReference type="InterPro" id="IPR000160">
    <property type="entry name" value="GGDEF_dom"/>
</dbReference>
<dbReference type="GO" id="GO:0007165">
    <property type="term" value="P:signal transduction"/>
    <property type="evidence" value="ECO:0007669"/>
    <property type="project" value="InterPro"/>
</dbReference>
<protein>
    <recommendedName>
        <fullName evidence="6">Diguanylate phosphodiesterase</fullName>
    </recommendedName>
</protein>
<dbReference type="CDD" id="cd01948">
    <property type="entry name" value="EAL"/>
    <property type="match status" value="1"/>
</dbReference>
<dbReference type="Gene3D" id="3.20.20.450">
    <property type="entry name" value="EAL domain"/>
    <property type="match status" value="1"/>
</dbReference>
<dbReference type="SMART" id="SM00304">
    <property type="entry name" value="HAMP"/>
    <property type="match status" value="1"/>
</dbReference>
<feature type="transmembrane region" description="Helical" evidence="1">
    <location>
        <begin position="7"/>
        <end position="24"/>
    </location>
</feature>
<dbReference type="InterPro" id="IPR001633">
    <property type="entry name" value="EAL_dom"/>
</dbReference>
<accession>A0A0J1H0Z9</accession>
<organism evidence="4 5">
    <name type="scientific">Photobacterium aquae</name>
    <dbReference type="NCBI Taxonomy" id="1195763"/>
    <lineage>
        <taxon>Bacteria</taxon>
        <taxon>Pseudomonadati</taxon>
        <taxon>Pseudomonadota</taxon>
        <taxon>Gammaproteobacteria</taxon>
        <taxon>Vibrionales</taxon>
        <taxon>Vibrionaceae</taxon>
        <taxon>Photobacterium</taxon>
    </lineage>
</organism>
<sequence>MPLYYRLFIWMLLLFLLLLAGIFYSQLTTTRSFLITQQTAEIDNAIHAVGLAVTPYLADNDRVGTESVINAIFDGSLYQKVSLEIFSDQQQITREYPIAPSNVPRWFQQAVPIPTTTRQNTLTSGWLQLGKITVTSHPTLAYSKLWQSSLELLTTFGICFVIGVMLLKLMLDRLVKRPLAILQQKTRAIADNHFGSPLPAPATSEFKALTDAFNQMSTKLQRQFHQQSQEADLLRKRAYQDPDSGLGNRRRLLLELAEWLDSETPGHILIFRVEAIRLLRHQHKYPTAQTLVKTIGDHLRASTSELFPHSEYHLGRLSHTEFMLINTGGTAAPPISQAIRCAQQISHAQQVCCPDSPDPIFTGVITKQASAPPIATSVPELLALCDNALSQAQQNSNFVAVISDTQGLVESGGISQNPDISNQDRLSPQQASELGYGWGKQKWLEICQMAIANDQFRFTYQNVDDQHGHNLHRELFANLTHHNHNYPARLFMPALAALERTSELDCYLLQKASRYLALPHEESRFVAVNLALPTITDTGFIQWLDNFLDNNPIFSQQLIIELPEQAFILETAQTKLLCDVLNKHHFTYGIDNYGRHFDSIGYLRHFQPRYVKIDFIYTRQLEDDIQQDALRALIQTAHHLDITTIATRVETKQQASTLAALGVSGFQGFAIHQQENTRGETDNA</sequence>
<dbReference type="InterPro" id="IPR043128">
    <property type="entry name" value="Rev_trsase/Diguanyl_cyclase"/>
</dbReference>
<dbReference type="InterPro" id="IPR042461">
    <property type="entry name" value="LapD_MoxY_peri_C"/>
</dbReference>